<gene>
    <name evidence="1" type="ORF">CVLEPA_LOCUS23843</name>
</gene>
<dbReference type="SUPFAM" id="SSF49899">
    <property type="entry name" value="Concanavalin A-like lectins/glucanases"/>
    <property type="match status" value="1"/>
</dbReference>
<name>A0ABP0GHP8_CLALP</name>
<dbReference type="Gene3D" id="2.60.120.200">
    <property type="match status" value="1"/>
</dbReference>
<evidence type="ECO:0000313" key="2">
    <source>
        <dbReference type="Proteomes" id="UP001642483"/>
    </source>
</evidence>
<proteinExistence type="predicted"/>
<comment type="caution">
    <text evidence="1">The sequence shown here is derived from an EMBL/GenBank/DDBJ whole genome shotgun (WGS) entry which is preliminary data.</text>
</comment>
<accession>A0ABP0GHP8</accession>
<protein>
    <submittedName>
        <fullName evidence="1">Uncharacterized protein</fullName>
    </submittedName>
</protein>
<keyword evidence="2" id="KW-1185">Reference proteome</keyword>
<dbReference type="Proteomes" id="UP001642483">
    <property type="component" value="Unassembled WGS sequence"/>
</dbReference>
<organism evidence="1 2">
    <name type="scientific">Clavelina lepadiformis</name>
    <name type="common">Light-bulb sea squirt</name>
    <name type="synonym">Ascidia lepadiformis</name>
    <dbReference type="NCBI Taxonomy" id="159417"/>
    <lineage>
        <taxon>Eukaryota</taxon>
        <taxon>Metazoa</taxon>
        <taxon>Chordata</taxon>
        <taxon>Tunicata</taxon>
        <taxon>Ascidiacea</taxon>
        <taxon>Aplousobranchia</taxon>
        <taxon>Clavelinidae</taxon>
        <taxon>Clavelina</taxon>
    </lineage>
</organism>
<evidence type="ECO:0000313" key="1">
    <source>
        <dbReference type="EMBL" id="CAK8691268.1"/>
    </source>
</evidence>
<dbReference type="Pfam" id="PF13385">
    <property type="entry name" value="Laminin_G_3"/>
    <property type="match status" value="1"/>
</dbReference>
<sequence length="106" mass="12342">MTFCQFSTAKGCESYKFHFSYGDQTDDYVRYRSYVPRMHKAGTVCAWVYPTRLSDYNPIVSYSYHSEDNELLVGITSYRNVNLWIAHDVISFASLISTNTWTHICV</sequence>
<reference evidence="1 2" key="1">
    <citation type="submission" date="2024-02" db="EMBL/GenBank/DDBJ databases">
        <authorList>
            <person name="Daric V."/>
            <person name="Darras S."/>
        </authorList>
    </citation>
    <scope>NUCLEOTIDE SEQUENCE [LARGE SCALE GENOMIC DNA]</scope>
</reference>
<dbReference type="EMBL" id="CAWYQH010000119">
    <property type="protein sequence ID" value="CAK8691268.1"/>
    <property type="molecule type" value="Genomic_DNA"/>
</dbReference>
<dbReference type="InterPro" id="IPR013320">
    <property type="entry name" value="ConA-like_dom_sf"/>
</dbReference>